<dbReference type="EMBL" id="JAEDAK010000004">
    <property type="protein sequence ID" value="MBH9576919.1"/>
    <property type="molecule type" value="Genomic_DNA"/>
</dbReference>
<dbReference type="Proteomes" id="UP000613266">
    <property type="component" value="Unassembled WGS sequence"/>
</dbReference>
<dbReference type="InterPro" id="IPR016986">
    <property type="entry name" value="UCP031982_abhydr"/>
</dbReference>
<keyword evidence="1" id="KW-0732">Signal</keyword>
<dbReference type="RefSeq" id="WP_198110538.1">
    <property type="nucleotide sequence ID" value="NZ_JAEDAK010000004.1"/>
</dbReference>
<sequence length="343" mass="36911">MSRLFRLLMLAATALLSPFAQAGLGVTALAPQSPDDEELLVFYPSSSPEQALARGTLRIPAAPEGRFAAGNGRLVVLSHGSGGSPWVHADTIRALVDAGFTVAGVRHRGDRSGNVADRGPVSWARRPKEVSRAIDRLAAHPQWAARLQLDRVGVYGMSAGGHTALSLAGGVWSPARFRDHCRAHLREDFQACVGLAATLTGSVFDGLRLWLARRVLEARFSDTRPQAHHDPRIAAVVAGVPAAADFDPESLRQPRAALGLITVGQDLWLKGQFHAEAVLRACTPRCERLAHVPEGGHGLLLAPLPPGLDGLEGQMLNDPPGQDRRVLAQVHEQLRGFFERHLR</sequence>
<evidence type="ECO:0000313" key="3">
    <source>
        <dbReference type="Proteomes" id="UP000613266"/>
    </source>
</evidence>
<gene>
    <name evidence="2" type="ORF">I7X39_08375</name>
</gene>
<organism evidence="2 3">
    <name type="scientific">Inhella proteolytica</name>
    <dbReference type="NCBI Taxonomy" id="2795029"/>
    <lineage>
        <taxon>Bacteria</taxon>
        <taxon>Pseudomonadati</taxon>
        <taxon>Pseudomonadota</taxon>
        <taxon>Betaproteobacteria</taxon>
        <taxon>Burkholderiales</taxon>
        <taxon>Sphaerotilaceae</taxon>
        <taxon>Inhella</taxon>
    </lineage>
</organism>
<dbReference type="AlphaFoldDB" id="A0A931NHC0"/>
<protein>
    <submittedName>
        <fullName evidence="2">Dienelactone hydrolase</fullName>
    </submittedName>
</protein>
<reference evidence="2" key="1">
    <citation type="submission" date="2020-12" db="EMBL/GenBank/DDBJ databases">
        <title>The genome sequence of Inhella sp. 1Y17.</title>
        <authorList>
            <person name="Liu Y."/>
        </authorList>
    </citation>
    <scope>NUCLEOTIDE SEQUENCE</scope>
    <source>
        <strain evidence="2">1Y17</strain>
    </source>
</reference>
<dbReference type="PIRSF" id="PIRSF031982">
    <property type="entry name" value="UCP031982_abhydr"/>
    <property type="match status" value="1"/>
</dbReference>
<proteinExistence type="predicted"/>
<evidence type="ECO:0000313" key="2">
    <source>
        <dbReference type="EMBL" id="MBH9576919.1"/>
    </source>
</evidence>
<comment type="caution">
    <text evidence="2">The sequence shown here is derived from an EMBL/GenBank/DDBJ whole genome shotgun (WGS) entry which is preliminary data.</text>
</comment>
<dbReference type="Gene3D" id="3.40.50.1820">
    <property type="entry name" value="alpha/beta hydrolase"/>
    <property type="match status" value="1"/>
</dbReference>
<dbReference type="GO" id="GO:0016787">
    <property type="term" value="F:hydrolase activity"/>
    <property type="evidence" value="ECO:0007669"/>
    <property type="project" value="UniProtKB-KW"/>
</dbReference>
<evidence type="ECO:0000256" key="1">
    <source>
        <dbReference type="SAM" id="SignalP"/>
    </source>
</evidence>
<dbReference type="InterPro" id="IPR029058">
    <property type="entry name" value="AB_hydrolase_fold"/>
</dbReference>
<keyword evidence="3" id="KW-1185">Reference proteome</keyword>
<dbReference type="SUPFAM" id="SSF53474">
    <property type="entry name" value="alpha/beta-Hydrolases"/>
    <property type="match status" value="1"/>
</dbReference>
<accession>A0A931NHC0</accession>
<keyword evidence="2" id="KW-0378">Hydrolase</keyword>
<name>A0A931NHC0_9BURK</name>
<feature type="signal peptide" evidence="1">
    <location>
        <begin position="1"/>
        <end position="22"/>
    </location>
</feature>
<feature type="chain" id="PRO_5037886649" evidence="1">
    <location>
        <begin position="23"/>
        <end position="343"/>
    </location>
</feature>